<dbReference type="Proteomes" id="UP000715965">
    <property type="component" value="Unassembled WGS sequence"/>
</dbReference>
<name>A0ABR9SB14_9BURK</name>
<comment type="caution">
    <text evidence="1">The sequence shown here is derived from an EMBL/GenBank/DDBJ whole genome shotgun (WGS) entry which is preliminary data.</text>
</comment>
<dbReference type="Pfam" id="PF03692">
    <property type="entry name" value="CxxCxxCC"/>
    <property type="match status" value="1"/>
</dbReference>
<dbReference type="EMBL" id="JADDOJ010000001">
    <property type="protein sequence ID" value="MBE7939034.1"/>
    <property type="molecule type" value="Genomic_DNA"/>
</dbReference>
<gene>
    <name evidence="1" type="ORF">IM725_00430</name>
</gene>
<organism evidence="1 2">
    <name type="scientific">Ramlibacter aquaticus</name>
    <dbReference type="NCBI Taxonomy" id="2780094"/>
    <lineage>
        <taxon>Bacteria</taxon>
        <taxon>Pseudomonadati</taxon>
        <taxon>Pseudomonadota</taxon>
        <taxon>Betaproteobacteria</taxon>
        <taxon>Burkholderiales</taxon>
        <taxon>Comamonadaceae</taxon>
        <taxon>Ramlibacter</taxon>
    </lineage>
</organism>
<reference evidence="1 2" key="1">
    <citation type="submission" date="2020-10" db="EMBL/GenBank/DDBJ databases">
        <title>Draft genome of Ramlibacter aquaticus LMG 30558.</title>
        <authorList>
            <person name="Props R."/>
        </authorList>
    </citation>
    <scope>NUCLEOTIDE SEQUENCE [LARGE SCALE GENOMIC DNA]</scope>
    <source>
        <strain evidence="1 2">LMG 30558</strain>
    </source>
</reference>
<evidence type="ECO:0000313" key="1">
    <source>
        <dbReference type="EMBL" id="MBE7939034.1"/>
    </source>
</evidence>
<dbReference type="InterPro" id="IPR005358">
    <property type="entry name" value="Puta_zinc/iron-chelating_dom"/>
</dbReference>
<dbReference type="RefSeq" id="WP_193778582.1">
    <property type="nucleotide sequence ID" value="NZ_JADDOJ010000001.1"/>
</dbReference>
<evidence type="ECO:0000313" key="2">
    <source>
        <dbReference type="Proteomes" id="UP000715965"/>
    </source>
</evidence>
<accession>A0ABR9SB14</accession>
<protein>
    <submittedName>
        <fullName evidence="1">YkgJ family cysteine cluster protein</fullName>
    </submittedName>
</protein>
<sequence>MSQAEHPCLACGACCAAYRVDFSVYETDACGGRLPASLTVEVAGATVRMRGTDHVPVRCIALTGTVGQRAACGVYEWRPNPCRELEPGSYGCEKARARHGLPPLPAGLVL</sequence>
<proteinExistence type="predicted"/>
<keyword evidence="2" id="KW-1185">Reference proteome</keyword>